<dbReference type="PANTHER" id="PTHR30469:SF20">
    <property type="entry name" value="EFFLUX RND TRANSPORTER PERIPLASMIC ADAPTOR SUBUNIT"/>
    <property type="match status" value="1"/>
</dbReference>
<name>W8RTY4_9RHOB</name>
<dbReference type="Gene3D" id="2.40.50.100">
    <property type="match status" value="1"/>
</dbReference>
<dbReference type="SUPFAM" id="SSF111369">
    <property type="entry name" value="HlyD-like secretion proteins"/>
    <property type="match status" value="1"/>
</dbReference>
<evidence type="ECO:0000313" key="4">
    <source>
        <dbReference type="EMBL" id="AHM04668.1"/>
    </source>
</evidence>
<feature type="chain" id="PRO_5004912729" evidence="3">
    <location>
        <begin position="25"/>
        <end position="353"/>
    </location>
</feature>
<dbReference type="eggNOG" id="COG0845">
    <property type="taxonomic scope" value="Bacteria"/>
</dbReference>
<dbReference type="GO" id="GO:0015562">
    <property type="term" value="F:efflux transmembrane transporter activity"/>
    <property type="evidence" value="ECO:0007669"/>
    <property type="project" value="TreeGrafter"/>
</dbReference>
<comment type="similarity">
    <text evidence="1">Belongs to the membrane fusion protein (MFP) (TC 8.A.1) family.</text>
</comment>
<keyword evidence="2" id="KW-0175">Coiled coil</keyword>
<dbReference type="HOGENOM" id="CLU_018816_1_0_5"/>
<keyword evidence="3" id="KW-0732">Signal</keyword>
<organism evidence="4 5">
    <name type="scientific">Roseicyclus elongatus DSM 19469</name>
    <dbReference type="NCBI Taxonomy" id="1294273"/>
    <lineage>
        <taxon>Bacteria</taxon>
        <taxon>Pseudomonadati</taxon>
        <taxon>Pseudomonadota</taxon>
        <taxon>Alphaproteobacteria</taxon>
        <taxon>Rhodobacterales</taxon>
        <taxon>Roseobacteraceae</taxon>
        <taxon>Roseicyclus</taxon>
    </lineage>
</organism>
<feature type="signal peptide" evidence="3">
    <location>
        <begin position="1"/>
        <end position="24"/>
    </location>
</feature>
<dbReference type="AlphaFoldDB" id="W8RTY4"/>
<dbReference type="Proteomes" id="UP000019593">
    <property type="component" value="Chromosome"/>
</dbReference>
<evidence type="ECO:0000256" key="2">
    <source>
        <dbReference type="SAM" id="Coils"/>
    </source>
</evidence>
<dbReference type="Gene3D" id="2.40.420.20">
    <property type="match status" value="1"/>
</dbReference>
<evidence type="ECO:0000313" key="5">
    <source>
        <dbReference type="Proteomes" id="UP000019593"/>
    </source>
</evidence>
<dbReference type="EMBL" id="CP004372">
    <property type="protein sequence ID" value="AHM04668.1"/>
    <property type="molecule type" value="Genomic_DNA"/>
</dbReference>
<gene>
    <name evidence="4" type="ORF">roselon_02333</name>
</gene>
<dbReference type="RefSeq" id="WP_245605332.1">
    <property type="nucleotide sequence ID" value="NZ_CP004372.1"/>
</dbReference>
<dbReference type="InterPro" id="IPR006143">
    <property type="entry name" value="RND_pump_MFP"/>
</dbReference>
<dbReference type="KEGG" id="red:roselon_02333"/>
<sequence length="353" mass="37924">MSLRRRSLFMCLISALAISGPAAAQDDAPGDTIRPVRLMTVGDGADGITRQFFGQVVARQTVDLAFQVAGQIEIFDAEEGAEIAEGAMIAQLDLEPFELALEQAQLNYDQAQRELARLEQLTSSVSQVAREDAETALGLARVALRNAEYSLENATLHAPFDALVASRNVANFTTVSAGTPVVRLHDMSEIRVEIDVPEVLFQRAGQAENVMLMARFPASDRTYPLGLREFNAEASAVGQTYRLTLGMPRPDDLVVLPGGSVTVLARLPLAERQLIVPAAAIRIGNDGRTYVMQFTPTGADLGTVRQVEVEIAPMRDGAFAILSGIEAGSEIVSTGAHAVRDGETVRRFAGFAN</sequence>
<protein>
    <submittedName>
        <fullName evidence="4">Efflux transporter, RND family, MFP subunit</fullName>
    </submittedName>
</protein>
<evidence type="ECO:0000256" key="1">
    <source>
        <dbReference type="ARBA" id="ARBA00009477"/>
    </source>
</evidence>
<dbReference type="PATRIC" id="fig|1294273.3.peg.2303"/>
<proteinExistence type="inferred from homology"/>
<dbReference type="GO" id="GO:1990281">
    <property type="term" value="C:efflux pump complex"/>
    <property type="evidence" value="ECO:0007669"/>
    <property type="project" value="TreeGrafter"/>
</dbReference>
<keyword evidence="5" id="KW-1185">Reference proteome</keyword>
<dbReference type="NCBIfam" id="TIGR01730">
    <property type="entry name" value="RND_mfp"/>
    <property type="match status" value="1"/>
</dbReference>
<dbReference type="Gene3D" id="1.10.287.470">
    <property type="entry name" value="Helix hairpin bin"/>
    <property type="match status" value="1"/>
</dbReference>
<dbReference type="PANTHER" id="PTHR30469">
    <property type="entry name" value="MULTIDRUG RESISTANCE PROTEIN MDTA"/>
    <property type="match status" value="1"/>
</dbReference>
<reference evidence="4 5" key="1">
    <citation type="submission" date="2013-03" db="EMBL/GenBank/DDBJ databases">
        <authorList>
            <person name="Fiebig A."/>
            <person name="Goeker M."/>
            <person name="Klenk H.-P.P."/>
        </authorList>
    </citation>
    <scope>NUCLEOTIDE SEQUENCE [LARGE SCALE GENOMIC DNA]</scope>
    <source>
        <strain evidence="5">DSM 19469</strain>
    </source>
</reference>
<dbReference type="Gene3D" id="2.40.30.170">
    <property type="match status" value="1"/>
</dbReference>
<accession>W8RTY4</accession>
<feature type="coiled-coil region" evidence="2">
    <location>
        <begin position="94"/>
        <end position="128"/>
    </location>
</feature>
<dbReference type="STRING" id="1294273.roselon_02333"/>
<evidence type="ECO:0000256" key="3">
    <source>
        <dbReference type="SAM" id="SignalP"/>
    </source>
</evidence>